<name>A0A423WZM6_9PEZI</name>
<feature type="compositionally biased region" description="Basic and acidic residues" evidence="5">
    <location>
        <begin position="51"/>
        <end position="60"/>
    </location>
</feature>
<comment type="similarity">
    <text evidence="2">Belongs to the RRP17 family.</text>
</comment>
<evidence type="ECO:0000256" key="3">
    <source>
        <dbReference type="ARBA" id="ARBA00023054"/>
    </source>
</evidence>
<feature type="compositionally biased region" description="Basic and acidic residues" evidence="5">
    <location>
        <begin position="205"/>
        <end position="214"/>
    </location>
</feature>
<feature type="region of interest" description="Disordered" evidence="5">
    <location>
        <begin position="88"/>
        <end position="227"/>
    </location>
</feature>
<evidence type="ECO:0000313" key="7">
    <source>
        <dbReference type="Proteomes" id="UP000283895"/>
    </source>
</evidence>
<reference evidence="6 7" key="1">
    <citation type="submission" date="2015-09" db="EMBL/GenBank/DDBJ databases">
        <title>Host preference determinants of Valsa canker pathogens revealed by comparative genomics.</title>
        <authorList>
            <person name="Yin Z."/>
            <person name="Huang L."/>
        </authorList>
    </citation>
    <scope>NUCLEOTIDE SEQUENCE [LARGE SCALE GENOMIC DNA]</scope>
    <source>
        <strain evidence="6 7">03-1</strain>
    </source>
</reference>
<dbReference type="GO" id="GO:0019843">
    <property type="term" value="F:rRNA binding"/>
    <property type="evidence" value="ECO:0007669"/>
    <property type="project" value="TreeGrafter"/>
</dbReference>
<proteinExistence type="inferred from homology"/>
<comment type="subcellular location">
    <subcellularLocation>
        <location evidence="1">Nucleus</location>
        <location evidence="1">Nucleolus</location>
    </subcellularLocation>
</comment>
<gene>
    <name evidence="6" type="ORF">VMCG_02687</name>
</gene>
<keyword evidence="7" id="KW-1185">Reference proteome</keyword>
<evidence type="ECO:0008006" key="8">
    <source>
        <dbReference type="Google" id="ProtNLM"/>
    </source>
</evidence>
<dbReference type="GO" id="GO:0005730">
    <property type="term" value="C:nucleolus"/>
    <property type="evidence" value="ECO:0007669"/>
    <property type="project" value="UniProtKB-SubCell"/>
</dbReference>
<dbReference type="Proteomes" id="UP000283895">
    <property type="component" value="Unassembled WGS sequence"/>
</dbReference>
<feature type="region of interest" description="Disordered" evidence="5">
    <location>
        <begin position="1"/>
        <end position="23"/>
    </location>
</feature>
<dbReference type="InterPro" id="IPR019186">
    <property type="entry name" value="Nucleolar_protein_12"/>
</dbReference>
<dbReference type="PANTHER" id="PTHR14577">
    <property type="entry name" value="NUCLEOLAR PROTEIN 12"/>
    <property type="match status" value="1"/>
</dbReference>
<comment type="caution">
    <text evidence="6">The sequence shown here is derived from an EMBL/GenBank/DDBJ whole genome shotgun (WGS) entry which is preliminary data.</text>
</comment>
<protein>
    <recommendedName>
        <fullName evidence="8">Ribosomal RNA-processing protein 17</fullName>
    </recommendedName>
</protein>
<evidence type="ECO:0000256" key="1">
    <source>
        <dbReference type="ARBA" id="ARBA00004604"/>
    </source>
</evidence>
<evidence type="ECO:0000256" key="5">
    <source>
        <dbReference type="SAM" id="MobiDB-lite"/>
    </source>
</evidence>
<feature type="compositionally biased region" description="Basic residues" evidence="5">
    <location>
        <begin position="215"/>
        <end position="227"/>
    </location>
</feature>
<sequence>MFAKPRPKKSILPPAPKKRKASAVEEITFDNTARQEYLTGFHKRKVQRQKHAQEEAVKRAREERIVFRKQIREERRKEVEDHVKTVESMLKESRVAGLGSDEEAESGDSDKSEDEWDGLEDAEPAPALEPVDHEEEYIDEDLYTTVKIEAVSVDRDGLHNKAELEAADEEGEEKDRKKRQGAAGSAASSKKGRNDDPRKKKKKFRYESKLERSLSARKNKARKARPE</sequence>
<accession>A0A423WZM6</accession>
<dbReference type="EMBL" id="LKEA01000005">
    <property type="protein sequence ID" value="ROW09011.1"/>
    <property type="molecule type" value="Genomic_DNA"/>
</dbReference>
<dbReference type="AlphaFoldDB" id="A0A423WZM6"/>
<feature type="region of interest" description="Disordered" evidence="5">
    <location>
        <begin position="41"/>
        <end position="60"/>
    </location>
</feature>
<organism evidence="6 7">
    <name type="scientific">Cytospora schulzeri</name>
    <dbReference type="NCBI Taxonomy" id="448051"/>
    <lineage>
        <taxon>Eukaryota</taxon>
        <taxon>Fungi</taxon>
        <taxon>Dikarya</taxon>
        <taxon>Ascomycota</taxon>
        <taxon>Pezizomycotina</taxon>
        <taxon>Sordariomycetes</taxon>
        <taxon>Sordariomycetidae</taxon>
        <taxon>Diaporthales</taxon>
        <taxon>Cytosporaceae</taxon>
        <taxon>Cytospora</taxon>
    </lineage>
</organism>
<evidence type="ECO:0000256" key="2">
    <source>
        <dbReference type="ARBA" id="ARBA00007175"/>
    </source>
</evidence>
<keyword evidence="4" id="KW-0539">Nucleus</keyword>
<feature type="compositionally biased region" description="Acidic residues" evidence="5">
    <location>
        <begin position="100"/>
        <end position="123"/>
    </location>
</feature>
<dbReference type="STRING" id="356882.A0A423WZM6"/>
<evidence type="ECO:0000256" key="4">
    <source>
        <dbReference type="ARBA" id="ARBA00023242"/>
    </source>
</evidence>
<feature type="compositionally biased region" description="Basic and acidic residues" evidence="5">
    <location>
        <begin position="152"/>
        <end position="164"/>
    </location>
</feature>
<feature type="compositionally biased region" description="Acidic residues" evidence="5">
    <location>
        <begin position="132"/>
        <end position="142"/>
    </location>
</feature>
<dbReference type="PANTHER" id="PTHR14577:SF0">
    <property type="entry name" value="NUCLEOLAR PROTEIN 12"/>
    <property type="match status" value="1"/>
</dbReference>
<evidence type="ECO:0000313" key="6">
    <source>
        <dbReference type="EMBL" id="ROW09011.1"/>
    </source>
</evidence>
<feature type="compositionally biased region" description="Basic residues" evidence="5">
    <location>
        <begin position="41"/>
        <end position="50"/>
    </location>
</feature>
<keyword evidence="3" id="KW-0175">Coiled coil</keyword>
<dbReference type="Pfam" id="PF09805">
    <property type="entry name" value="Nop25"/>
    <property type="match status" value="1"/>
</dbReference>
<dbReference type="OrthoDB" id="551633at2759"/>